<dbReference type="GO" id="GO:0016887">
    <property type="term" value="F:ATP hydrolysis activity"/>
    <property type="evidence" value="ECO:0007669"/>
    <property type="project" value="InterPro"/>
</dbReference>
<dbReference type="GO" id="GO:0003677">
    <property type="term" value="F:DNA binding"/>
    <property type="evidence" value="ECO:0007669"/>
    <property type="project" value="UniProtKB-KW"/>
</dbReference>
<dbReference type="PANTHER" id="PTHR45797">
    <property type="entry name" value="RAD54-LIKE"/>
    <property type="match status" value="1"/>
</dbReference>
<reference evidence="12" key="1">
    <citation type="submission" date="2015-10" db="EMBL/GenBank/DDBJ databases">
        <title>Daphnia magna gene sets from two clonal populations assembled and annotated with EvidentialGene.</title>
        <authorList>
            <person name="Gilbert D."/>
            <person name="Podicheti R."/>
            <person name="Orsini L."/>
            <person name="Colbourne J."/>
            <person name="Pfrender M."/>
        </authorList>
    </citation>
    <scope>NUCLEOTIDE SEQUENCE</scope>
</reference>
<organism evidence="12">
    <name type="scientific">Daphnia magna</name>
    <dbReference type="NCBI Taxonomy" id="35525"/>
    <lineage>
        <taxon>Eukaryota</taxon>
        <taxon>Metazoa</taxon>
        <taxon>Ecdysozoa</taxon>
        <taxon>Arthropoda</taxon>
        <taxon>Crustacea</taxon>
        <taxon>Branchiopoda</taxon>
        <taxon>Diplostraca</taxon>
        <taxon>Cladocera</taxon>
        <taxon>Anomopoda</taxon>
        <taxon>Daphniidae</taxon>
        <taxon>Daphnia</taxon>
    </lineage>
</organism>
<evidence type="ECO:0000259" key="11">
    <source>
        <dbReference type="PROSITE" id="PS51194"/>
    </source>
</evidence>
<dbReference type="InterPro" id="IPR000330">
    <property type="entry name" value="SNF2_N"/>
</dbReference>
<dbReference type="OrthoDB" id="448448at2759"/>
<feature type="region of interest" description="Disordered" evidence="9">
    <location>
        <begin position="47"/>
        <end position="110"/>
    </location>
</feature>
<sequence length="913" mass="103262">MNSFVTGSDIATGSGHQQPSKRKLSPVKEVRNTILHKPVINGSPVAKKKFVPTIPPTRAKKTSDSPSFKERKPIQPYKGIPRRGGHGRGTKNGMNNLRQPHQRRPVNHGNRPVAQYQKPVLVQMEGSLFGQGVAMEKGKHASKLQNQATLDPVLNALSAVDRFEDLQNNNLSTRLLKSQLLIPQSSSADSKSPESQLESNQLILKRDSQIHNEDQVVVNQKLSEKLKFHQVEGVKFMWNACFRTSTSAGCVLAHCMGLGKSLQVVTLTHTVLTNAICQVNRVMVVCPLSTVLNWENEFRIWLPGDTFTTLNVCELASSKTSKTRETKIKKWLNIGGVLILGYEMFRTLTKEKKKLTEQDEVFRQALVDPGPDVLICDEGHLLKNEDSEIYKAMNQICTRRRIMLTGTPLQNSLFEFYTMVQFVKPGQLGTKAEFGKRFVKPLEKGQAVDSTPEDVRVMKRRALILHKMLENIVQRFDSNVLAPFLPPKYEYVVSIRMSELQIRLYLYYLENHTKGGSIQPSGNQGESAGLFSDFQQLARVWTHPKALLLACNRPDSRNSTRHAVSKISSSGEGKAKKNAKNDDDDDYLMRTEEQIFGEDVCMQDPVDQALTSSSSPWWSDLISENEINNIEHSGKFVLLMDILRECELIGDKLLVFSQSLTSLDLIEEFLAIEDFKNQIRSTNETNGKVVGGTWNINTDYFRLDGSTSSEQRLKWCRAFNDPQNPRSRLFIISTRAGGIGINLVGANRVIIFDASWNPSHDLQSVFRVYRLGQKKPCYIYRFVAQGTMEEKIYYRQVAKLSLSRRIVDEEQIDRYFGSNDLTDLYTFNADGQFSLPASIQERDDSSLLDDNLLAGVAVRLKEWVGGYQAHDSLLQNRPEEYLEDSEQQAIWKIFQVEKEKETSLAQASSQITL</sequence>
<proteinExistence type="inferred from homology"/>
<evidence type="ECO:0000256" key="5">
    <source>
        <dbReference type="ARBA" id="ARBA00022806"/>
    </source>
</evidence>
<reference evidence="12" key="2">
    <citation type="submission" date="2015-10" db="EMBL/GenBank/DDBJ databases">
        <authorList>
            <person name="Gilbert D.G."/>
        </authorList>
    </citation>
    <scope>NUCLEOTIDE SEQUENCE</scope>
</reference>
<feature type="region of interest" description="Disordered" evidence="9">
    <location>
        <begin position="556"/>
        <end position="584"/>
    </location>
</feature>
<dbReference type="PROSITE" id="PS51194">
    <property type="entry name" value="HELICASE_CTER"/>
    <property type="match status" value="1"/>
</dbReference>
<accession>A0A0P4XWJ7</accession>
<dbReference type="SMART" id="SM00487">
    <property type="entry name" value="DEXDc"/>
    <property type="match status" value="1"/>
</dbReference>
<dbReference type="InterPro" id="IPR001650">
    <property type="entry name" value="Helicase_C-like"/>
</dbReference>
<evidence type="ECO:0000256" key="1">
    <source>
        <dbReference type="ARBA" id="ARBA00004123"/>
    </source>
</evidence>
<keyword evidence="8" id="KW-0539">Nucleus</keyword>
<feature type="domain" description="Helicase C-terminal" evidence="11">
    <location>
        <begin position="638"/>
        <end position="822"/>
    </location>
</feature>
<dbReference type="PROSITE" id="PS51192">
    <property type="entry name" value="HELICASE_ATP_BIND_1"/>
    <property type="match status" value="1"/>
</dbReference>
<dbReference type="AlphaFoldDB" id="A0A0P4XWJ7"/>
<keyword evidence="6" id="KW-0067">ATP-binding</keyword>
<dbReference type="InterPro" id="IPR027417">
    <property type="entry name" value="P-loop_NTPase"/>
</dbReference>
<dbReference type="InterPro" id="IPR049730">
    <property type="entry name" value="SNF2/RAD54-like_C"/>
</dbReference>
<evidence type="ECO:0000256" key="7">
    <source>
        <dbReference type="ARBA" id="ARBA00023125"/>
    </source>
</evidence>
<dbReference type="EMBL" id="GDIP01239776">
    <property type="protein sequence ID" value="JAI83625.1"/>
    <property type="molecule type" value="Transcribed_RNA"/>
</dbReference>
<dbReference type="EMBL" id="GDIP01239775">
    <property type="protein sequence ID" value="JAI83626.1"/>
    <property type="molecule type" value="Transcribed_RNA"/>
</dbReference>
<dbReference type="PANTHER" id="PTHR45797:SF3">
    <property type="entry name" value="TRANSCRIPTIONAL REGULATOR ATRX HOMOLOG"/>
    <property type="match status" value="1"/>
</dbReference>
<comment type="subcellular location">
    <subcellularLocation>
        <location evidence="1">Nucleus</location>
    </subcellularLocation>
</comment>
<evidence type="ECO:0000313" key="12">
    <source>
        <dbReference type="EMBL" id="JAI83626.1"/>
    </source>
</evidence>
<protein>
    <submittedName>
        <fullName evidence="12">Transcriptional regulator ATRX</fullName>
    </submittedName>
</protein>
<evidence type="ECO:0000259" key="10">
    <source>
        <dbReference type="PROSITE" id="PS51192"/>
    </source>
</evidence>
<dbReference type="GO" id="GO:0004386">
    <property type="term" value="F:helicase activity"/>
    <property type="evidence" value="ECO:0007669"/>
    <property type="project" value="UniProtKB-KW"/>
</dbReference>
<evidence type="ECO:0000256" key="2">
    <source>
        <dbReference type="ARBA" id="ARBA00007025"/>
    </source>
</evidence>
<dbReference type="GO" id="GO:0005634">
    <property type="term" value="C:nucleus"/>
    <property type="evidence" value="ECO:0007669"/>
    <property type="project" value="UniProtKB-SubCell"/>
</dbReference>
<dbReference type="Pfam" id="PF00176">
    <property type="entry name" value="SNF2-rel_dom"/>
    <property type="match status" value="1"/>
</dbReference>
<feature type="domain" description="Helicase ATP-binding" evidence="10">
    <location>
        <begin position="241"/>
        <end position="426"/>
    </location>
</feature>
<evidence type="ECO:0000256" key="3">
    <source>
        <dbReference type="ARBA" id="ARBA00022741"/>
    </source>
</evidence>
<dbReference type="Gene3D" id="3.40.50.10810">
    <property type="entry name" value="Tandem AAA-ATPase domain"/>
    <property type="match status" value="1"/>
</dbReference>
<feature type="compositionally biased region" description="Polar residues" evidence="9">
    <location>
        <begin position="1"/>
        <end position="18"/>
    </location>
</feature>
<name>A0A0P4XWJ7_9CRUS</name>
<keyword evidence="5" id="KW-0347">Helicase</keyword>
<feature type="compositionally biased region" description="Basic and acidic residues" evidence="9">
    <location>
        <begin position="573"/>
        <end position="584"/>
    </location>
</feature>
<evidence type="ECO:0000256" key="4">
    <source>
        <dbReference type="ARBA" id="ARBA00022801"/>
    </source>
</evidence>
<evidence type="ECO:0000256" key="9">
    <source>
        <dbReference type="SAM" id="MobiDB-lite"/>
    </source>
</evidence>
<dbReference type="InterPro" id="IPR044574">
    <property type="entry name" value="ARIP4-like"/>
</dbReference>
<dbReference type="Pfam" id="PF00271">
    <property type="entry name" value="Helicase_C"/>
    <property type="match status" value="1"/>
</dbReference>
<dbReference type="InterPro" id="IPR014001">
    <property type="entry name" value="Helicase_ATP-bd"/>
</dbReference>
<keyword evidence="3" id="KW-0547">Nucleotide-binding</keyword>
<dbReference type="CDD" id="cd18793">
    <property type="entry name" value="SF2_C_SNF"/>
    <property type="match status" value="1"/>
</dbReference>
<evidence type="ECO:0000256" key="8">
    <source>
        <dbReference type="ARBA" id="ARBA00023242"/>
    </source>
</evidence>
<evidence type="ECO:0000256" key="6">
    <source>
        <dbReference type="ARBA" id="ARBA00022840"/>
    </source>
</evidence>
<dbReference type="SMART" id="SM00490">
    <property type="entry name" value="HELICc"/>
    <property type="match status" value="1"/>
</dbReference>
<feature type="compositionally biased region" description="Basic residues" evidence="9">
    <location>
        <begin position="80"/>
        <end position="89"/>
    </location>
</feature>
<dbReference type="SUPFAM" id="SSF52540">
    <property type="entry name" value="P-loop containing nucleoside triphosphate hydrolases"/>
    <property type="match status" value="2"/>
</dbReference>
<dbReference type="InterPro" id="IPR038718">
    <property type="entry name" value="SNF2-like_sf"/>
</dbReference>
<keyword evidence="4" id="KW-0378">Hydrolase</keyword>
<feature type="region of interest" description="Disordered" evidence="9">
    <location>
        <begin position="1"/>
        <end position="30"/>
    </location>
</feature>
<dbReference type="Gene3D" id="3.40.50.300">
    <property type="entry name" value="P-loop containing nucleotide triphosphate hydrolases"/>
    <property type="match status" value="1"/>
</dbReference>
<comment type="similarity">
    <text evidence="2">Belongs to the SNF2/RAD54 helicase family.</text>
</comment>
<keyword evidence="7" id="KW-0238">DNA-binding</keyword>
<feature type="compositionally biased region" description="Basic and acidic residues" evidence="9">
    <location>
        <begin position="61"/>
        <end position="73"/>
    </location>
</feature>
<dbReference type="GO" id="GO:0005524">
    <property type="term" value="F:ATP binding"/>
    <property type="evidence" value="ECO:0007669"/>
    <property type="project" value="UniProtKB-KW"/>
</dbReference>